<dbReference type="AlphaFoldDB" id="A0A3S2W8F4"/>
<dbReference type="InterPro" id="IPR000719">
    <property type="entry name" value="Prot_kinase_dom"/>
</dbReference>
<organism evidence="8 9">
    <name type="scientific">Streptomyces antnestii</name>
    <dbReference type="NCBI Taxonomy" id="2494256"/>
    <lineage>
        <taxon>Bacteria</taxon>
        <taxon>Bacillati</taxon>
        <taxon>Actinomycetota</taxon>
        <taxon>Actinomycetes</taxon>
        <taxon>Kitasatosporales</taxon>
        <taxon>Streptomycetaceae</taxon>
        <taxon>Streptomyces</taxon>
    </lineage>
</organism>
<dbReference type="GO" id="GO:0005524">
    <property type="term" value="F:ATP binding"/>
    <property type="evidence" value="ECO:0007669"/>
    <property type="project" value="UniProtKB-KW"/>
</dbReference>
<dbReference type="PROSITE" id="PS50011">
    <property type="entry name" value="PROTEIN_KINASE_DOM"/>
    <property type="match status" value="1"/>
</dbReference>
<reference evidence="8 9" key="1">
    <citation type="submission" date="2019-01" db="EMBL/GenBank/DDBJ databases">
        <title>Genome sequences of Streptomyces and Rhizobium isolates collected from root and soil.</title>
        <authorList>
            <person name="Chhettri S."/>
            <person name="Sevigny J.L."/>
            <person name="Sen A."/>
            <person name="Ennis N."/>
            <person name="Tisa L."/>
        </authorList>
    </citation>
    <scope>NUCLEOTIDE SEQUENCE [LARGE SCALE GENOMIC DNA]</scope>
    <source>
        <strain evidence="8 9">San01</strain>
    </source>
</reference>
<feature type="domain" description="Protein kinase" evidence="7">
    <location>
        <begin position="1"/>
        <end position="174"/>
    </location>
</feature>
<keyword evidence="2" id="KW-0808">Transferase</keyword>
<dbReference type="PANTHER" id="PTHR43671:SF13">
    <property type="entry name" value="SERINE_THREONINE-PROTEIN KINASE NEK2"/>
    <property type="match status" value="1"/>
</dbReference>
<proteinExistence type="predicted"/>
<evidence type="ECO:0000313" key="9">
    <source>
        <dbReference type="Proteomes" id="UP000283128"/>
    </source>
</evidence>
<keyword evidence="3" id="KW-0547">Nucleotide-binding</keyword>
<dbReference type="EC" id="2.7.11.1" evidence="1"/>
<dbReference type="CDD" id="cd14014">
    <property type="entry name" value="STKc_PknB_like"/>
    <property type="match status" value="1"/>
</dbReference>
<dbReference type="GO" id="GO:0004674">
    <property type="term" value="F:protein serine/threonine kinase activity"/>
    <property type="evidence" value="ECO:0007669"/>
    <property type="project" value="UniProtKB-EC"/>
</dbReference>
<dbReference type="PROSITE" id="PS00108">
    <property type="entry name" value="PROTEIN_KINASE_ST"/>
    <property type="match status" value="1"/>
</dbReference>
<dbReference type="SUPFAM" id="SSF56112">
    <property type="entry name" value="Protein kinase-like (PK-like)"/>
    <property type="match status" value="1"/>
</dbReference>
<keyword evidence="4" id="KW-0418">Kinase</keyword>
<dbReference type="InterPro" id="IPR011009">
    <property type="entry name" value="Kinase-like_dom_sf"/>
</dbReference>
<keyword evidence="5" id="KW-0067">ATP-binding</keyword>
<evidence type="ECO:0000256" key="4">
    <source>
        <dbReference type="ARBA" id="ARBA00022777"/>
    </source>
</evidence>
<evidence type="ECO:0000256" key="2">
    <source>
        <dbReference type="ARBA" id="ARBA00022679"/>
    </source>
</evidence>
<dbReference type="InterPro" id="IPR050660">
    <property type="entry name" value="NEK_Ser/Thr_kinase"/>
</dbReference>
<feature type="compositionally biased region" description="Low complexity" evidence="6">
    <location>
        <begin position="106"/>
        <end position="121"/>
    </location>
</feature>
<dbReference type="Proteomes" id="UP000283128">
    <property type="component" value="Unassembled WGS sequence"/>
</dbReference>
<dbReference type="Gene3D" id="1.10.510.10">
    <property type="entry name" value="Transferase(Phosphotransferase) domain 1"/>
    <property type="match status" value="1"/>
</dbReference>
<dbReference type="EMBL" id="RZYA01000028">
    <property type="protein sequence ID" value="RVU16249.1"/>
    <property type="molecule type" value="Genomic_DNA"/>
</dbReference>
<feature type="region of interest" description="Disordered" evidence="6">
    <location>
        <begin position="189"/>
        <end position="209"/>
    </location>
</feature>
<evidence type="ECO:0000256" key="5">
    <source>
        <dbReference type="ARBA" id="ARBA00022840"/>
    </source>
</evidence>
<dbReference type="OrthoDB" id="9762169at2"/>
<name>A0A3S2W8F4_9ACTN</name>
<keyword evidence="9" id="KW-1185">Reference proteome</keyword>
<evidence type="ECO:0000256" key="3">
    <source>
        <dbReference type="ARBA" id="ARBA00022741"/>
    </source>
</evidence>
<dbReference type="Pfam" id="PF00069">
    <property type="entry name" value="Pkinase"/>
    <property type="match status" value="1"/>
</dbReference>
<dbReference type="InterPro" id="IPR008271">
    <property type="entry name" value="Ser/Thr_kinase_AS"/>
</dbReference>
<sequence length="291" mass="31122">MLKALDAAHKAGVVHRDVKPANIMMAEDGRILLTDFGIAAHQDDTRLTTVGSVIGTPEYLAPERINSEEARPASDLFALGVTLYQAIEGVPPFKRTSPTASDGDLRPAGPRRAAGRPCRPGETIKLAHRHEGDAEAGGCPRQPPEPGNFRRRPSRSETASHEAAAEAAASQPAVGRGLCADIAELGRRPGSFHRGHEPLQPGVRPTRPRRPDIARLQKAQPAPDEPISAALGSRWSEEVRVVADRWTGIGQADRQLLEVLSPRACFESSVVRPEGGPRGIWCVRSQGAGAS</sequence>
<dbReference type="PANTHER" id="PTHR43671">
    <property type="entry name" value="SERINE/THREONINE-PROTEIN KINASE NEK"/>
    <property type="match status" value="1"/>
</dbReference>
<protein>
    <recommendedName>
        <fullName evidence="1">non-specific serine/threonine protein kinase</fullName>
        <ecNumber evidence="1">2.7.11.1</ecNumber>
    </recommendedName>
</protein>
<comment type="caution">
    <text evidence="8">The sequence shown here is derived from an EMBL/GenBank/DDBJ whole genome shotgun (WGS) entry which is preliminary data.</text>
</comment>
<evidence type="ECO:0000259" key="7">
    <source>
        <dbReference type="PROSITE" id="PS50011"/>
    </source>
</evidence>
<accession>A0A3S2W8F4</accession>
<evidence type="ECO:0000256" key="1">
    <source>
        <dbReference type="ARBA" id="ARBA00012513"/>
    </source>
</evidence>
<evidence type="ECO:0000256" key="6">
    <source>
        <dbReference type="SAM" id="MobiDB-lite"/>
    </source>
</evidence>
<dbReference type="SMART" id="SM00220">
    <property type="entry name" value="S_TKc"/>
    <property type="match status" value="1"/>
</dbReference>
<gene>
    <name evidence="8" type="ORF">EOT10_36875</name>
</gene>
<feature type="compositionally biased region" description="Basic and acidic residues" evidence="6">
    <location>
        <begin position="154"/>
        <end position="164"/>
    </location>
</feature>
<evidence type="ECO:0000313" key="8">
    <source>
        <dbReference type="EMBL" id="RVU16249.1"/>
    </source>
</evidence>
<feature type="region of interest" description="Disordered" evidence="6">
    <location>
        <begin position="91"/>
        <end position="172"/>
    </location>
</feature>